<feature type="compositionally biased region" description="Polar residues" evidence="1">
    <location>
        <begin position="8"/>
        <end position="25"/>
    </location>
</feature>
<feature type="region of interest" description="Disordered" evidence="1">
    <location>
        <begin position="145"/>
        <end position="167"/>
    </location>
</feature>
<evidence type="ECO:0000256" key="1">
    <source>
        <dbReference type="SAM" id="MobiDB-lite"/>
    </source>
</evidence>
<comment type="caution">
    <text evidence="2">The sequence shown here is derived from an EMBL/GenBank/DDBJ whole genome shotgun (WGS) entry which is preliminary data.</text>
</comment>
<name>A0ABD2GU38_PAGBO</name>
<evidence type="ECO:0000313" key="2">
    <source>
        <dbReference type="EMBL" id="KAL3057699.1"/>
    </source>
</evidence>
<dbReference type="Proteomes" id="UP001619887">
    <property type="component" value="Unassembled WGS sequence"/>
</dbReference>
<reference evidence="2 3" key="2">
    <citation type="journal article" date="2024" name="G3 (Bethesda)">
        <title>The genome of the cryopelagic Antarctic bald notothen, Trematomus borchgrevinki.</title>
        <authorList>
            <person name="Rayamajhi N."/>
            <person name="Rivera-Colon A.G."/>
            <person name="Minhas B.F."/>
            <person name="Cheng C.C."/>
            <person name="Catchen J.M."/>
        </authorList>
    </citation>
    <scope>NUCLEOTIDE SEQUENCE [LARGE SCALE GENOMIC DNA]</scope>
    <source>
        <strain evidence="2">AGRC-2024</strain>
    </source>
</reference>
<sequence>METKQEESSAVWSQTSNSDSENGTQVHFEGGTVAQIVYSGDQGDSGQQQVVYTADGNSYTSVESAEHTLVYIHPADGTQNVFADQPQVAYIQQDGTTQQVTVLLPSGQNMNAANLHVLSNVAEAPQAMLEQVSQEQLSVANSLPSMADMADPPLQPSRGRRLHRGLR</sequence>
<organism evidence="2 3">
    <name type="scientific">Pagothenia borchgrevinki</name>
    <name type="common">Bald rockcod</name>
    <name type="synonym">Trematomus borchgrevinki</name>
    <dbReference type="NCBI Taxonomy" id="8213"/>
    <lineage>
        <taxon>Eukaryota</taxon>
        <taxon>Metazoa</taxon>
        <taxon>Chordata</taxon>
        <taxon>Craniata</taxon>
        <taxon>Vertebrata</taxon>
        <taxon>Euteleostomi</taxon>
        <taxon>Actinopterygii</taxon>
        <taxon>Neopterygii</taxon>
        <taxon>Teleostei</taxon>
        <taxon>Neoteleostei</taxon>
        <taxon>Acanthomorphata</taxon>
        <taxon>Eupercaria</taxon>
        <taxon>Perciformes</taxon>
        <taxon>Notothenioidei</taxon>
        <taxon>Nototheniidae</taxon>
        <taxon>Pagothenia</taxon>
    </lineage>
</organism>
<protein>
    <submittedName>
        <fullName evidence="2">Uncharacterized protein</fullName>
    </submittedName>
</protein>
<evidence type="ECO:0000313" key="3">
    <source>
        <dbReference type="Proteomes" id="UP001619887"/>
    </source>
</evidence>
<reference evidence="2 3" key="1">
    <citation type="journal article" date="2022" name="G3 (Bethesda)">
        <title>Evaluating Illumina-, Nanopore-, and PacBio-based genome assembly strategies with the bald notothen, Trematomus borchgrevinki.</title>
        <authorList>
            <person name="Rayamajhi N."/>
            <person name="Cheng C.C."/>
            <person name="Catchen J.M."/>
        </authorList>
    </citation>
    <scope>NUCLEOTIDE SEQUENCE [LARGE SCALE GENOMIC DNA]</scope>
    <source>
        <strain evidence="2">AGRC-2024</strain>
    </source>
</reference>
<feature type="region of interest" description="Disordered" evidence="1">
    <location>
        <begin position="1"/>
        <end position="29"/>
    </location>
</feature>
<keyword evidence="3" id="KW-1185">Reference proteome</keyword>
<dbReference type="EMBL" id="JBIYXZ010002075">
    <property type="protein sequence ID" value="KAL3057699.1"/>
    <property type="molecule type" value="Genomic_DNA"/>
</dbReference>
<accession>A0ABD2GU38</accession>
<feature type="compositionally biased region" description="Basic residues" evidence="1">
    <location>
        <begin position="158"/>
        <end position="167"/>
    </location>
</feature>
<dbReference type="AlphaFoldDB" id="A0ABD2GU38"/>
<proteinExistence type="predicted"/>
<gene>
    <name evidence="2" type="ORF">OYC64_008041</name>
</gene>